<evidence type="ECO:0000256" key="6">
    <source>
        <dbReference type="ARBA" id="ARBA00022840"/>
    </source>
</evidence>
<dbReference type="SUPFAM" id="SSF52402">
    <property type="entry name" value="Adenine nucleotide alpha hydrolases-like"/>
    <property type="match status" value="1"/>
</dbReference>
<gene>
    <name evidence="8 10" type="primary">tilS</name>
    <name evidence="10" type="ORF">C1T31_09600</name>
</gene>
<organism evidence="10 11">
    <name type="scientific">Hanstruepera neustonica</name>
    <dbReference type="NCBI Taxonomy" id="1445657"/>
    <lineage>
        <taxon>Bacteria</taxon>
        <taxon>Pseudomonadati</taxon>
        <taxon>Bacteroidota</taxon>
        <taxon>Flavobacteriia</taxon>
        <taxon>Flavobacteriales</taxon>
        <taxon>Flavobacteriaceae</taxon>
        <taxon>Hanstruepera</taxon>
    </lineage>
</organism>
<comment type="similarity">
    <text evidence="8">Belongs to the tRNA(Ile)-lysidine synthase family.</text>
</comment>
<dbReference type="SUPFAM" id="SSF56037">
    <property type="entry name" value="PheT/TilS domain"/>
    <property type="match status" value="1"/>
</dbReference>
<dbReference type="InterPro" id="IPR012795">
    <property type="entry name" value="tRNA_Ile_lys_synt_N"/>
</dbReference>
<dbReference type="CDD" id="cd01992">
    <property type="entry name" value="TilS_N"/>
    <property type="match status" value="1"/>
</dbReference>
<dbReference type="HAMAP" id="MF_01161">
    <property type="entry name" value="tRNA_Ile_lys_synt"/>
    <property type="match status" value="1"/>
</dbReference>
<dbReference type="PANTHER" id="PTHR43033">
    <property type="entry name" value="TRNA(ILE)-LYSIDINE SYNTHASE-RELATED"/>
    <property type="match status" value="1"/>
</dbReference>
<dbReference type="Pfam" id="PF01171">
    <property type="entry name" value="ATP_bind_3"/>
    <property type="match status" value="1"/>
</dbReference>
<keyword evidence="2 8" id="KW-0963">Cytoplasm</keyword>
<dbReference type="InterPro" id="IPR012094">
    <property type="entry name" value="tRNA_Ile_lys_synt"/>
</dbReference>
<dbReference type="NCBIfam" id="TIGR02433">
    <property type="entry name" value="lysidine_TilS_C"/>
    <property type="match status" value="1"/>
</dbReference>
<dbReference type="GO" id="GO:0006400">
    <property type="term" value="P:tRNA modification"/>
    <property type="evidence" value="ECO:0007669"/>
    <property type="project" value="UniProtKB-UniRule"/>
</dbReference>
<dbReference type="NCBIfam" id="TIGR02432">
    <property type="entry name" value="lysidine_TilS_N"/>
    <property type="match status" value="1"/>
</dbReference>
<keyword evidence="6 8" id="KW-0067">ATP-binding</keyword>
<dbReference type="Pfam" id="PF11734">
    <property type="entry name" value="TilS_C"/>
    <property type="match status" value="1"/>
</dbReference>
<dbReference type="InterPro" id="IPR012796">
    <property type="entry name" value="Lysidine-tRNA-synth_C"/>
</dbReference>
<keyword evidence="5 8" id="KW-0547">Nucleotide-binding</keyword>
<dbReference type="SMART" id="SM00977">
    <property type="entry name" value="TilS_C"/>
    <property type="match status" value="1"/>
</dbReference>
<dbReference type="Gene3D" id="3.40.50.620">
    <property type="entry name" value="HUPs"/>
    <property type="match status" value="1"/>
</dbReference>
<dbReference type="RefSeq" id="WP_103052393.1">
    <property type="nucleotide sequence ID" value="NZ_POWF01000006.1"/>
</dbReference>
<comment type="subcellular location">
    <subcellularLocation>
        <location evidence="1 8">Cytoplasm</location>
    </subcellularLocation>
</comment>
<keyword evidence="11" id="KW-1185">Reference proteome</keyword>
<evidence type="ECO:0000256" key="7">
    <source>
        <dbReference type="ARBA" id="ARBA00048539"/>
    </source>
</evidence>
<evidence type="ECO:0000313" key="10">
    <source>
        <dbReference type="EMBL" id="PNQ72868.1"/>
    </source>
</evidence>
<comment type="domain">
    <text evidence="8">The N-terminal region contains the highly conserved SGGXDS motif, predicted to be a P-loop motif involved in ATP binding.</text>
</comment>
<comment type="function">
    <text evidence="8">Ligates lysine onto the cytidine present at position 34 of the AUA codon-specific tRNA(Ile) that contains the anticodon CAU, in an ATP-dependent manner. Cytidine is converted to lysidine, thus changing the amino acid specificity of the tRNA from methionine to isoleucine.</text>
</comment>
<evidence type="ECO:0000259" key="9">
    <source>
        <dbReference type="SMART" id="SM00977"/>
    </source>
</evidence>
<dbReference type="InterPro" id="IPR014729">
    <property type="entry name" value="Rossmann-like_a/b/a_fold"/>
</dbReference>
<evidence type="ECO:0000256" key="4">
    <source>
        <dbReference type="ARBA" id="ARBA00022694"/>
    </source>
</evidence>
<dbReference type="GO" id="GO:0005737">
    <property type="term" value="C:cytoplasm"/>
    <property type="evidence" value="ECO:0007669"/>
    <property type="project" value="UniProtKB-SubCell"/>
</dbReference>
<dbReference type="AlphaFoldDB" id="A0A2K1DXW5"/>
<evidence type="ECO:0000256" key="1">
    <source>
        <dbReference type="ARBA" id="ARBA00004496"/>
    </source>
</evidence>
<evidence type="ECO:0000256" key="8">
    <source>
        <dbReference type="HAMAP-Rule" id="MF_01161"/>
    </source>
</evidence>
<keyword evidence="3 8" id="KW-0436">Ligase</keyword>
<dbReference type="OrthoDB" id="9807403at2"/>
<protein>
    <recommendedName>
        <fullName evidence="8">tRNA(Ile)-lysidine synthase</fullName>
        <ecNumber evidence="8">6.3.4.19</ecNumber>
    </recommendedName>
    <alternativeName>
        <fullName evidence="8">tRNA(Ile)-2-lysyl-cytidine synthase</fullName>
    </alternativeName>
    <alternativeName>
        <fullName evidence="8">tRNA(Ile)-lysidine synthetase</fullName>
    </alternativeName>
</protein>
<evidence type="ECO:0000313" key="11">
    <source>
        <dbReference type="Proteomes" id="UP000236641"/>
    </source>
</evidence>
<reference evidence="10 11" key="1">
    <citation type="submission" date="2018-01" db="EMBL/GenBank/DDBJ databases">
        <title>The draft genome of Hanstruepera neustonica JCM19743.</title>
        <authorList>
            <person name="He R.-H."/>
            <person name="Du Z.-J."/>
        </authorList>
    </citation>
    <scope>NUCLEOTIDE SEQUENCE [LARGE SCALE GENOMIC DNA]</scope>
    <source>
        <strain evidence="10 11">JCM19743</strain>
    </source>
</reference>
<evidence type="ECO:0000256" key="2">
    <source>
        <dbReference type="ARBA" id="ARBA00022490"/>
    </source>
</evidence>
<dbReference type="GO" id="GO:0005524">
    <property type="term" value="F:ATP binding"/>
    <property type="evidence" value="ECO:0007669"/>
    <property type="project" value="UniProtKB-UniRule"/>
</dbReference>
<feature type="binding site" evidence="8">
    <location>
        <begin position="26"/>
        <end position="31"/>
    </location>
    <ligand>
        <name>ATP</name>
        <dbReference type="ChEBI" id="CHEBI:30616"/>
    </ligand>
</feature>
<name>A0A2K1DXW5_9FLAO</name>
<dbReference type="InterPro" id="IPR011063">
    <property type="entry name" value="TilS/TtcA_N"/>
</dbReference>
<comment type="caution">
    <text evidence="10">The sequence shown here is derived from an EMBL/GenBank/DDBJ whole genome shotgun (WGS) entry which is preliminary data.</text>
</comment>
<evidence type="ECO:0000256" key="3">
    <source>
        <dbReference type="ARBA" id="ARBA00022598"/>
    </source>
</evidence>
<evidence type="ECO:0000256" key="5">
    <source>
        <dbReference type="ARBA" id="ARBA00022741"/>
    </source>
</evidence>
<sequence>MLNLFKEYIQNNLPFLQKSKILIAISGGLDSVVLTHLCHQLKLNISLVHCNFNLRGNESDGDEEFVLSLAEDWDLEVFVDSFDTETYANENKLSTQMAARELRYNWFTELAEQLHFNYVLTAHHADDNLETFLINSLRGTGLDGLLGIPEVNNIFVRPLLPFSREDILDYATANNLKWRDDSSNASTKYLRNKLRHDVVPFLKEINPQLLQSLSKTQNHLQDSKIIIEDSMARIQKKVVSIEEDNILIDIKKVQKLSDPKVYLYELLKDFGFTEWDDVAGILNGQSGKLIQSRSHRLIRDRKHLIVTELPSESNFESIQINDENDIVVLPMGNLSFEEVNKISTKGLSSIYVDKDLLKYPLTVRKWEKGDYFYPFGMTGKKKLSKFFKDEKWSLPQKEEALLLVSNDNKIIWIINSRMDDRFKLTNNTNQILKISFQNET</sequence>
<keyword evidence="4 8" id="KW-0819">tRNA processing</keyword>
<dbReference type="PANTHER" id="PTHR43033:SF1">
    <property type="entry name" value="TRNA(ILE)-LYSIDINE SYNTHASE-RELATED"/>
    <property type="match status" value="1"/>
</dbReference>
<dbReference type="EC" id="6.3.4.19" evidence="8"/>
<dbReference type="EMBL" id="POWF01000006">
    <property type="protein sequence ID" value="PNQ72868.1"/>
    <property type="molecule type" value="Genomic_DNA"/>
</dbReference>
<proteinExistence type="inferred from homology"/>
<dbReference type="GO" id="GO:0032267">
    <property type="term" value="F:tRNA(Ile)-lysidine synthase activity"/>
    <property type="evidence" value="ECO:0007669"/>
    <property type="project" value="UniProtKB-EC"/>
</dbReference>
<dbReference type="Proteomes" id="UP000236641">
    <property type="component" value="Unassembled WGS sequence"/>
</dbReference>
<comment type="catalytic activity">
    <reaction evidence="7 8">
        <text>cytidine(34) in tRNA(Ile2) + L-lysine + ATP = lysidine(34) in tRNA(Ile2) + AMP + diphosphate + H(+)</text>
        <dbReference type="Rhea" id="RHEA:43744"/>
        <dbReference type="Rhea" id="RHEA-COMP:10625"/>
        <dbReference type="Rhea" id="RHEA-COMP:10670"/>
        <dbReference type="ChEBI" id="CHEBI:15378"/>
        <dbReference type="ChEBI" id="CHEBI:30616"/>
        <dbReference type="ChEBI" id="CHEBI:32551"/>
        <dbReference type="ChEBI" id="CHEBI:33019"/>
        <dbReference type="ChEBI" id="CHEBI:82748"/>
        <dbReference type="ChEBI" id="CHEBI:83665"/>
        <dbReference type="ChEBI" id="CHEBI:456215"/>
        <dbReference type="EC" id="6.3.4.19"/>
    </reaction>
</comment>
<feature type="domain" description="Lysidine-tRNA(Ile) synthetase C-terminal" evidence="9">
    <location>
        <begin position="361"/>
        <end position="434"/>
    </location>
</feature>
<accession>A0A2K1DXW5</accession>